<gene>
    <name evidence="1" type="ORF">XELAEV_18041793mg</name>
</gene>
<evidence type="ECO:0000313" key="1">
    <source>
        <dbReference type="EMBL" id="OCT65555.1"/>
    </source>
</evidence>
<dbReference type="Proteomes" id="UP000694892">
    <property type="component" value="Chromosome 8S"/>
</dbReference>
<dbReference type="EMBL" id="CM004481">
    <property type="protein sequence ID" value="OCT65555.1"/>
    <property type="molecule type" value="Genomic_DNA"/>
</dbReference>
<accession>A0A974H5R8</accession>
<name>A0A974H5R8_XENLA</name>
<reference evidence="2" key="1">
    <citation type="journal article" date="2016" name="Nature">
        <title>Genome evolution in the allotetraploid frog Xenopus laevis.</title>
        <authorList>
            <person name="Session A.M."/>
            <person name="Uno Y."/>
            <person name="Kwon T."/>
            <person name="Chapman J.A."/>
            <person name="Toyoda A."/>
            <person name="Takahashi S."/>
            <person name="Fukui A."/>
            <person name="Hikosaka A."/>
            <person name="Suzuki A."/>
            <person name="Kondo M."/>
            <person name="van Heeringen S.J."/>
            <person name="Quigley I."/>
            <person name="Heinz S."/>
            <person name="Ogino H."/>
            <person name="Ochi H."/>
            <person name="Hellsten U."/>
            <person name="Lyons J.B."/>
            <person name="Simakov O."/>
            <person name="Putnam N."/>
            <person name="Stites J."/>
            <person name="Kuroki Y."/>
            <person name="Tanaka T."/>
            <person name="Michiue T."/>
            <person name="Watanabe M."/>
            <person name="Bogdanovic O."/>
            <person name="Lister R."/>
            <person name="Georgiou G."/>
            <person name="Paranjpe S.S."/>
            <person name="van Kruijsbergen I."/>
            <person name="Shu S."/>
            <person name="Carlson J."/>
            <person name="Kinoshita T."/>
            <person name="Ohta Y."/>
            <person name="Mawaribuchi S."/>
            <person name="Jenkins J."/>
            <person name="Grimwood J."/>
            <person name="Schmutz J."/>
            <person name="Mitros T."/>
            <person name="Mozaffari S.V."/>
            <person name="Suzuki Y."/>
            <person name="Haramoto Y."/>
            <person name="Yamamoto T.S."/>
            <person name="Takagi C."/>
            <person name="Heald R."/>
            <person name="Miller K."/>
            <person name="Haudenschild C."/>
            <person name="Kitzman J."/>
            <person name="Nakayama T."/>
            <person name="Izutsu Y."/>
            <person name="Robert J."/>
            <person name="Fortriede J."/>
            <person name="Burns K."/>
            <person name="Lotay V."/>
            <person name="Karimi K."/>
            <person name="Yasuoka Y."/>
            <person name="Dichmann D.S."/>
            <person name="Flajnik M.F."/>
            <person name="Houston D.W."/>
            <person name="Shendure J."/>
            <person name="DuPasquier L."/>
            <person name="Vize P.D."/>
            <person name="Zorn A.M."/>
            <person name="Ito M."/>
            <person name="Marcotte E.M."/>
            <person name="Wallingford J.B."/>
            <person name="Ito Y."/>
            <person name="Asashima M."/>
            <person name="Ueno N."/>
            <person name="Matsuda Y."/>
            <person name="Veenstra G.J."/>
            <person name="Fujiyama A."/>
            <person name="Harland R.M."/>
            <person name="Taira M."/>
            <person name="Rokhsar D.S."/>
        </authorList>
    </citation>
    <scope>NUCLEOTIDE SEQUENCE [LARGE SCALE GENOMIC DNA]</scope>
    <source>
        <strain evidence="2">J</strain>
    </source>
</reference>
<organism evidence="1 2">
    <name type="scientific">Xenopus laevis</name>
    <name type="common">African clawed frog</name>
    <dbReference type="NCBI Taxonomy" id="8355"/>
    <lineage>
        <taxon>Eukaryota</taxon>
        <taxon>Metazoa</taxon>
        <taxon>Chordata</taxon>
        <taxon>Craniata</taxon>
        <taxon>Vertebrata</taxon>
        <taxon>Euteleostomi</taxon>
        <taxon>Amphibia</taxon>
        <taxon>Batrachia</taxon>
        <taxon>Anura</taxon>
        <taxon>Pipoidea</taxon>
        <taxon>Pipidae</taxon>
        <taxon>Xenopodinae</taxon>
        <taxon>Xenopus</taxon>
        <taxon>Xenopus</taxon>
    </lineage>
</organism>
<evidence type="ECO:0000313" key="2">
    <source>
        <dbReference type="Proteomes" id="UP000694892"/>
    </source>
</evidence>
<proteinExistence type="predicted"/>
<sequence length="66" mass="7581">MFVSFNRKSWPLSRHNPFFFFLTPHTDLVSDVFSDVQTPVTIPLHSFELPVLNGLPHGGNRLVFII</sequence>
<protein>
    <submittedName>
        <fullName evidence="1">Uncharacterized protein</fullName>
    </submittedName>
</protein>
<dbReference type="AlphaFoldDB" id="A0A974H5R8"/>